<keyword evidence="2" id="KW-1003">Cell membrane</keyword>
<dbReference type="InterPro" id="IPR007110">
    <property type="entry name" value="Ig-like_dom"/>
</dbReference>
<dbReference type="InParanoid" id="H3DNR3"/>
<dbReference type="AlphaFoldDB" id="H3DNR3"/>
<dbReference type="Gene3D" id="2.60.40.10">
    <property type="entry name" value="Immunoglobulins"/>
    <property type="match status" value="2"/>
</dbReference>
<evidence type="ECO:0000256" key="7">
    <source>
        <dbReference type="ARBA" id="ARBA00023180"/>
    </source>
</evidence>
<dbReference type="SMART" id="SM00409">
    <property type="entry name" value="IG"/>
    <property type="match status" value="2"/>
</dbReference>
<evidence type="ECO:0000259" key="10">
    <source>
        <dbReference type="PROSITE" id="PS50835"/>
    </source>
</evidence>
<feature type="domain" description="Ig-like" evidence="10">
    <location>
        <begin position="27"/>
        <end position="127"/>
    </location>
</feature>
<dbReference type="HOGENOM" id="CLU_055459_0_1_1"/>
<evidence type="ECO:0000256" key="3">
    <source>
        <dbReference type="ARBA" id="ARBA00022729"/>
    </source>
</evidence>
<evidence type="ECO:0000256" key="8">
    <source>
        <dbReference type="SAM" id="Phobius"/>
    </source>
</evidence>
<dbReference type="STRING" id="99883.ENSTNIP00000022162"/>
<evidence type="ECO:0000256" key="5">
    <source>
        <dbReference type="ARBA" id="ARBA00023136"/>
    </source>
</evidence>
<keyword evidence="3 9" id="KW-0732">Signal</keyword>
<proteinExistence type="predicted"/>
<dbReference type="PANTHER" id="PTHR19433">
    <property type="entry name" value="T-CELL RECEPTOR ALPHA CHAIN V REGION-RELATED"/>
    <property type="match status" value="1"/>
</dbReference>
<evidence type="ECO:0000313" key="11">
    <source>
        <dbReference type="Ensembl" id="ENSTNIP00000022162.1"/>
    </source>
</evidence>
<dbReference type="GO" id="GO:0002376">
    <property type="term" value="P:immune system process"/>
    <property type="evidence" value="ECO:0007669"/>
    <property type="project" value="UniProtKB-KW"/>
</dbReference>
<evidence type="ECO:0000256" key="6">
    <source>
        <dbReference type="ARBA" id="ARBA00023157"/>
    </source>
</evidence>
<dbReference type="InterPro" id="IPR052051">
    <property type="entry name" value="TCR_complex_component"/>
</dbReference>
<keyword evidence="8" id="KW-0812">Transmembrane</keyword>
<evidence type="ECO:0000256" key="4">
    <source>
        <dbReference type="ARBA" id="ARBA00022859"/>
    </source>
</evidence>
<dbReference type="InterPro" id="IPR036179">
    <property type="entry name" value="Ig-like_dom_sf"/>
</dbReference>
<keyword evidence="5 8" id="KW-0472">Membrane</keyword>
<name>H3DNR3_TETNG</name>
<feature type="transmembrane region" description="Helical" evidence="8">
    <location>
        <begin position="253"/>
        <end position="277"/>
    </location>
</feature>
<sequence length="342" mass="38140">MESVTLASYLLCFCLWSLAGASSFVRPADGLVFVVAGGNIALQCSCQSESKTAFHWFKHSLGEKPSLIATVYKHNPNVQVSKDFENNHRFSVNLTQGGCPLTIANLSISDSATYYCYSSYMYEFQLDKIYIVHVTSLHLNTPVEVHRLPSESLQAGESGILNCTVHTGTCDEELSVYWFRTSGASEPELIYAHRARNDRCKGKNNTCFYNLSIKNLTSKAGTYYCAVAACGRILFGGGNKLDNEHKVRQSADYLVYFLTGALVFSTILCVLLASFLFKLHKRSSSQRPDIQTDPSLEMSEMIQEDNVHYAALKNHKVHKSRRKRESSGNNCVYSSVVTLQAR</sequence>
<keyword evidence="4" id="KW-0391">Immunity</keyword>
<keyword evidence="6" id="KW-1015">Disulfide bond</keyword>
<reference evidence="11" key="3">
    <citation type="submission" date="2025-09" db="UniProtKB">
        <authorList>
            <consortium name="Ensembl"/>
        </authorList>
    </citation>
    <scope>IDENTIFICATION</scope>
</reference>
<evidence type="ECO:0000256" key="2">
    <source>
        <dbReference type="ARBA" id="ARBA00022475"/>
    </source>
</evidence>
<dbReference type="SUPFAM" id="SSF48726">
    <property type="entry name" value="Immunoglobulin"/>
    <property type="match status" value="2"/>
</dbReference>
<keyword evidence="8" id="KW-1133">Transmembrane helix</keyword>
<feature type="chain" id="PRO_5003583042" description="Ig-like domain-containing protein" evidence="9">
    <location>
        <begin position="22"/>
        <end position="342"/>
    </location>
</feature>
<dbReference type="SMART" id="SM00406">
    <property type="entry name" value="IGv"/>
    <property type="match status" value="2"/>
</dbReference>
<dbReference type="Ensembl" id="ENSTNIT00000022400.1">
    <property type="protein sequence ID" value="ENSTNIP00000022162.1"/>
    <property type="gene ID" value="ENSTNIG00000018974.1"/>
</dbReference>
<feature type="domain" description="Ig-like" evidence="10">
    <location>
        <begin position="142"/>
        <end position="227"/>
    </location>
</feature>
<keyword evidence="12" id="KW-1185">Reference proteome</keyword>
<dbReference type="InterPro" id="IPR013783">
    <property type="entry name" value="Ig-like_fold"/>
</dbReference>
<protein>
    <recommendedName>
        <fullName evidence="10">Ig-like domain-containing protein</fullName>
    </recommendedName>
</protein>
<organism evidence="11 12">
    <name type="scientific">Tetraodon nigroviridis</name>
    <name type="common">Spotted green pufferfish</name>
    <name type="synonym">Chelonodon nigroviridis</name>
    <dbReference type="NCBI Taxonomy" id="99883"/>
    <lineage>
        <taxon>Eukaryota</taxon>
        <taxon>Metazoa</taxon>
        <taxon>Chordata</taxon>
        <taxon>Craniata</taxon>
        <taxon>Vertebrata</taxon>
        <taxon>Euteleostomi</taxon>
        <taxon>Actinopterygii</taxon>
        <taxon>Neopterygii</taxon>
        <taxon>Teleostei</taxon>
        <taxon>Neoteleostei</taxon>
        <taxon>Acanthomorphata</taxon>
        <taxon>Eupercaria</taxon>
        <taxon>Tetraodontiformes</taxon>
        <taxon>Tetradontoidea</taxon>
        <taxon>Tetraodontidae</taxon>
        <taxon>Tetraodon</taxon>
    </lineage>
</organism>
<dbReference type="Pfam" id="PF07686">
    <property type="entry name" value="V-set"/>
    <property type="match status" value="1"/>
</dbReference>
<reference evidence="12" key="1">
    <citation type="journal article" date="2004" name="Nature">
        <title>Genome duplication in the teleost fish Tetraodon nigroviridis reveals the early vertebrate proto-karyotype.</title>
        <authorList>
            <person name="Jaillon O."/>
            <person name="Aury J.-M."/>
            <person name="Brunet F."/>
            <person name="Petit J.-L."/>
            <person name="Stange-Thomann N."/>
            <person name="Mauceli E."/>
            <person name="Bouneau L."/>
            <person name="Fischer C."/>
            <person name="Ozouf-Costaz C."/>
            <person name="Bernot A."/>
            <person name="Nicaud S."/>
            <person name="Jaffe D."/>
            <person name="Fisher S."/>
            <person name="Lutfalla G."/>
            <person name="Dossat C."/>
            <person name="Segurens B."/>
            <person name="Dasilva C."/>
            <person name="Salanoubat M."/>
            <person name="Levy M."/>
            <person name="Boudet N."/>
            <person name="Castellano S."/>
            <person name="Anthouard V."/>
            <person name="Jubin C."/>
            <person name="Castelli V."/>
            <person name="Katinka M."/>
            <person name="Vacherie B."/>
            <person name="Biemont C."/>
            <person name="Skalli Z."/>
            <person name="Cattolico L."/>
            <person name="Poulain J."/>
            <person name="De Berardinis V."/>
            <person name="Cruaud C."/>
            <person name="Duprat S."/>
            <person name="Brottier P."/>
            <person name="Coutanceau J.-P."/>
            <person name="Gouzy J."/>
            <person name="Parra G."/>
            <person name="Lardier G."/>
            <person name="Chapple C."/>
            <person name="McKernan K.J."/>
            <person name="McEwan P."/>
            <person name="Bosak S."/>
            <person name="Kellis M."/>
            <person name="Volff J.-N."/>
            <person name="Guigo R."/>
            <person name="Zody M.C."/>
            <person name="Mesirov J."/>
            <person name="Lindblad-Toh K."/>
            <person name="Birren B."/>
            <person name="Nusbaum C."/>
            <person name="Kahn D."/>
            <person name="Robinson-Rechavi M."/>
            <person name="Laudet V."/>
            <person name="Schachter V."/>
            <person name="Quetier F."/>
            <person name="Saurin W."/>
            <person name="Scarpelli C."/>
            <person name="Wincker P."/>
            <person name="Lander E.S."/>
            <person name="Weissenbach J."/>
            <person name="Roest Crollius H."/>
        </authorList>
    </citation>
    <scope>NUCLEOTIDE SEQUENCE [LARGE SCALE GENOMIC DNA]</scope>
</reference>
<dbReference type="InterPro" id="IPR013106">
    <property type="entry name" value="Ig_V-set"/>
</dbReference>
<evidence type="ECO:0000313" key="12">
    <source>
        <dbReference type="Proteomes" id="UP000007303"/>
    </source>
</evidence>
<accession>H3DNR3</accession>
<evidence type="ECO:0000256" key="1">
    <source>
        <dbReference type="ARBA" id="ARBA00004236"/>
    </source>
</evidence>
<keyword evidence="7" id="KW-0325">Glycoprotein</keyword>
<evidence type="ECO:0000256" key="9">
    <source>
        <dbReference type="SAM" id="SignalP"/>
    </source>
</evidence>
<reference evidence="11" key="2">
    <citation type="submission" date="2025-08" db="UniProtKB">
        <authorList>
            <consortium name="Ensembl"/>
        </authorList>
    </citation>
    <scope>IDENTIFICATION</scope>
</reference>
<dbReference type="GeneTree" id="ENSGT00950000182968"/>
<feature type="signal peptide" evidence="9">
    <location>
        <begin position="1"/>
        <end position="21"/>
    </location>
</feature>
<dbReference type="PROSITE" id="PS50835">
    <property type="entry name" value="IG_LIKE"/>
    <property type="match status" value="2"/>
</dbReference>
<dbReference type="FunCoup" id="H3DNR3">
    <property type="interactions" value="85"/>
</dbReference>
<dbReference type="GO" id="GO:0005886">
    <property type="term" value="C:plasma membrane"/>
    <property type="evidence" value="ECO:0007669"/>
    <property type="project" value="UniProtKB-SubCell"/>
</dbReference>
<dbReference type="InterPro" id="IPR003599">
    <property type="entry name" value="Ig_sub"/>
</dbReference>
<dbReference type="Proteomes" id="UP000007303">
    <property type="component" value="Unassembled WGS sequence"/>
</dbReference>
<dbReference type="GO" id="GO:0009617">
    <property type="term" value="P:response to bacterium"/>
    <property type="evidence" value="ECO:0007669"/>
    <property type="project" value="TreeGrafter"/>
</dbReference>
<dbReference type="PANTHER" id="PTHR19433:SF127">
    <property type="entry name" value="NITR9"/>
    <property type="match status" value="1"/>
</dbReference>
<dbReference type="OMA" id="RNCSQYS"/>
<comment type="subcellular location">
    <subcellularLocation>
        <location evidence="1">Cell membrane</location>
    </subcellularLocation>
</comment>